<evidence type="ECO:0000256" key="1">
    <source>
        <dbReference type="SAM" id="Phobius"/>
    </source>
</evidence>
<gene>
    <name evidence="2" type="ORF">DL346_04560</name>
</gene>
<protein>
    <submittedName>
        <fullName evidence="2">Uncharacterized protein</fullName>
    </submittedName>
</protein>
<dbReference type="AlphaFoldDB" id="A0A328U4J4"/>
<proteinExistence type="predicted"/>
<evidence type="ECO:0000313" key="3">
    <source>
        <dbReference type="Proteomes" id="UP000249260"/>
    </source>
</evidence>
<name>A0A328U4J4_9BACL</name>
<keyword evidence="1" id="KW-0472">Membrane</keyword>
<reference evidence="2 3" key="1">
    <citation type="submission" date="2018-06" db="EMBL/GenBank/DDBJ databases">
        <title>Paenibacillus montanisoli sp. nov., isolated from mountain area soil.</title>
        <authorList>
            <person name="Wu M."/>
        </authorList>
    </citation>
    <scope>NUCLEOTIDE SEQUENCE [LARGE SCALE GENOMIC DNA]</scope>
    <source>
        <strain evidence="2 3">RA17</strain>
    </source>
</reference>
<keyword evidence="1" id="KW-0812">Transmembrane</keyword>
<feature type="transmembrane region" description="Helical" evidence="1">
    <location>
        <begin position="70"/>
        <end position="95"/>
    </location>
</feature>
<sequence length="96" mass="11240">MKEWLEGWLVCFILMIIGGFFLWRTLKDVIGHVKNYRVEKAENRVGWWYFEWLFILADAIWGSLTRPAVFISLLFFLVGTIGLVVNTIKIIAGLFK</sequence>
<dbReference type="RefSeq" id="WP_112880861.1">
    <property type="nucleotide sequence ID" value="NZ_QLUW01000001.1"/>
</dbReference>
<accession>A0A328U4J4</accession>
<dbReference type="EMBL" id="QLUW01000001">
    <property type="protein sequence ID" value="RAP77738.1"/>
    <property type="molecule type" value="Genomic_DNA"/>
</dbReference>
<feature type="transmembrane region" description="Helical" evidence="1">
    <location>
        <begin position="47"/>
        <end position="64"/>
    </location>
</feature>
<keyword evidence="1" id="KW-1133">Transmembrane helix</keyword>
<dbReference type="Proteomes" id="UP000249260">
    <property type="component" value="Unassembled WGS sequence"/>
</dbReference>
<organism evidence="2 3">
    <name type="scientific">Paenibacillus montanisoli</name>
    <dbReference type="NCBI Taxonomy" id="2081970"/>
    <lineage>
        <taxon>Bacteria</taxon>
        <taxon>Bacillati</taxon>
        <taxon>Bacillota</taxon>
        <taxon>Bacilli</taxon>
        <taxon>Bacillales</taxon>
        <taxon>Paenibacillaceae</taxon>
        <taxon>Paenibacillus</taxon>
    </lineage>
</organism>
<keyword evidence="3" id="KW-1185">Reference proteome</keyword>
<evidence type="ECO:0000313" key="2">
    <source>
        <dbReference type="EMBL" id="RAP77738.1"/>
    </source>
</evidence>
<feature type="transmembrane region" description="Helical" evidence="1">
    <location>
        <begin position="6"/>
        <end position="26"/>
    </location>
</feature>
<comment type="caution">
    <text evidence="2">The sequence shown here is derived from an EMBL/GenBank/DDBJ whole genome shotgun (WGS) entry which is preliminary data.</text>
</comment>